<accession>A0A2N6T273</accession>
<gene>
    <name evidence="1" type="ORF">CJ204_00820</name>
</gene>
<dbReference type="AlphaFoldDB" id="A0A2N6T273"/>
<protein>
    <submittedName>
        <fullName evidence="1">Uncharacterized protein</fullName>
    </submittedName>
</protein>
<proteinExistence type="predicted"/>
<organism evidence="1 2">
    <name type="scientific">Corynebacterium xerosis</name>
    <dbReference type="NCBI Taxonomy" id="1725"/>
    <lineage>
        <taxon>Bacteria</taxon>
        <taxon>Bacillati</taxon>
        <taxon>Actinomycetota</taxon>
        <taxon>Actinomycetes</taxon>
        <taxon>Mycobacteriales</taxon>
        <taxon>Corynebacteriaceae</taxon>
        <taxon>Corynebacterium</taxon>
    </lineage>
</organism>
<name>A0A2N6T273_9CORY</name>
<comment type="caution">
    <text evidence="1">The sequence shown here is derived from an EMBL/GenBank/DDBJ whole genome shotgun (WGS) entry which is preliminary data.</text>
</comment>
<dbReference type="Proteomes" id="UP000235363">
    <property type="component" value="Unassembled WGS sequence"/>
</dbReference>
<evidence type="ECO:0000313" key="1">
    <source>
        <dbReference type="EMBL" id="PMC63394.1"/>
    </source>
</evidence>
<dbReference type="EMBL" id="PNHF01000001">
    <property type="protein sequence ID" value="PMC63394.1"/>
    <property type="molecule type" value="Genomic_DNA"/>
</dbReference>
<sequence length="147" mass="16019">MANRRTLPEDDVHIAERRKRALDLRLAGATLAEIAEAHGVSITTAHKDIRRCLSDIPKASADELRKQEIARLDKLQNACWQDAIHGDLSAIDRALKVIDRRAKMLGLDAPQQVEVTGVDVDLDATVARIMAVADAVSKHGDEVVGGE</sequence>
<dbReference type="RefSeq" id="WP_102211752.1">
    <property type="nucleotide sequence ID" value="NZ_PNHF01000001.1"/>
</dbReference>
<evidence type="ECO:0000313" key="2">
    <source>
        <dbReference type="Proteomes" id="UP000235363"/>
    </source>
</evidence>
<reference evidence="1 2" key="1">
    <citation type="submission" date="2017-09" db="EMBL/GenBank/DDBJ databases">
        <title>Bacterial strain isolated from the female urinary microbiota.</title>
        <authorList>
            <person name="Thomas-White K."/>
            <person name="Kumar N."/>
            <person name="Forster S."/>
            <person name="Putonti C."/>
            <person name="Lawley T."/>
            <person name="Wolfe A.J."/>
        </authorList>
    </citation>
    <scope>NUCLEOTIDE SEQUENCE [LARGE SCALE GENOMIC DNA]</scope>
    <source>
        <strain evidence="1 2">UMB0908</strain>
    </source>
</reference>